<evidence type="ECO:0000313" key="2">
    <source>
        <dbReference type="Proteomes" id="UP000635384"/>
    </source>
</evidence>
<protein>
    <submittedName>
        <fullName evidence="1">Alpha/beta hydrolase</fullName>
    </submittedName>
</protein>
<proteinExistence type="predicted"/>
<dbReference type="EMBL" id="JACXLC010000001">
    <property type="protein sequence ID" value="MBD2842143.1"/>
    <property type="molecule type" value="Genomic_DNA"/>
</dbReference>
<name>A0ABR8KSC2_9SPHN</name>
<dbReference type="PANTHER" id="PTHR47751:SF1">
    <property type="entry name" value="SUPERFAMILY HYDROLASE, PUTATIVE (AFU_ORTHOLOGUE AFUA_2G16580)-RELATED"/>
    <property type="match status" value="1"/>
</dbReference>
<dbReference type="Gene3D" id="3.40.50.1820">
    <property type="entry name" value="alpha/beta hydrolase"/>
    <property type="match status" value="1"/>
</dbReference>
<sequence length="307" mass="32967">MSNEIAATNTQQAAFTTQRVTFQSAGETIVGTLYVPTGVDAQNAAKAVVVTGAWTTIKEQMPALYAERLAQNGMVALAFDFRTWGESEGSTRSLENPEMKITDIEAAGRYLASRAEVREVHGLGICASSGYMATAAERTDIFRSIALVAPWLHNQPIVEAVYGGQDGVNGLLETARNAKATERSTGEPQLITAGGPEGSDALMALDGYYSDPSRGMIPEWENTFNLASWTGWLNFDGVRAASGINEPTLIVHSEAAAIPDGAKEFYESLTAPKSQVWLDGVTQFDFYDQANGVDPAIEAVTAHFERS</sequence>
<evidence type="ECO:0000313" key="1">
    <source>
        <dbReference type="EMBL" id="MBD2842143.1"/>
    </source>
</evidence>
<dbReference type="InterPro" id="IPR051411">
    <property type="entry name" value="Polyketide_trans_af380"/>
</dbReference>
<comment type="caution">
    <text evidence="1">The sequence shown here is derived from an EMBL/GenBank/DDBJ whole genome shotgun (WGS) entry which is preliminary data.</text>
</comment>
<dbReference type="InterPro" id="IPR029058">
    <property type="entry name" value="AB_hydrolase_fold"/>
</dbReference>
<keyword evidence="1" id="KW-0378">Hydrolase</keyword>
<accession>A0ABR8KSC2</accession>
<reference evidence="1 2" key="1">
    <citation type="submission" date="2020-09" db="EMBL/GenBank/DDBJ databases">
        <authorList>
            <person name="Yoon J.-W."/>
        </authorList>
    </citation>
    <scope>NUCLEOTIDE SEQUENCE [LARGE SCALE GENOMIC DNA]</scope>
    <source>
        <strain evidence="1 2">KMU-140</strain>
    </source>
</reference>
<dbReference type="GO" id="GO:0016787">
    <property type="term" value="F:hydrolase activity"/>
    <property type="evidence" value="ECO:0007669"/>
    <property type="project" value="UniProtKB-KW"/>
</dbReference>
<gene>
    <name evidence="1" type="ORF">IB285_07710</name>
</gene>
<dbReference type="Proteomes" id="UP000635384">
    <property type="component" value="Unassembled WGS sequence"/>
</dbReference>
<organism evidence="1 2">
    <name type="scientific">Erythrobacter rubeus</name>
    <dbReference type="NCBI Taxonomy" id="2760803"/>
    <lineage>
        <taxon>Bacteria</taxon>
        <taxon>Pseudomonadati</taxon>
        <taxon>Pseudomonadota</taxon>
        <taxon>Alphaproteobacteria</taxon>
        <taxon>Sphingomonadales</taxon>
        <taxon>Erythrobacteraceae</taxon>
        <taxon>Erythrobacter/Porphyrobacter group</taxon>
        <taxon>Erythrobacter</taxon>
    </lineage>
</organism>
<dbReference type="PANTHER" id="PTHR47751">
    <property type="entry name" value="SUPERFAMILY HYDROLASE, PUTATIVE (AFU_ORTHOLOGUE AFUA_2G16580)-RELATED"/>
    <property type="match status" value="1"/>
</dbReference>
<dbReference type="Gene3D" id="1.10.10.800">
    <property type="match status" value="1"/>
</dbReference>
<dbReference type="SUPFAM" id="SSF53474">
    <property type="entry name" value="alpha/beta-Hydrolases"/>
    <property type="match status" value="1"/>
</dbReference>
<keyword evidence="2" id="KW-1185">Reference proteome</keyword>